<organism evidence="1 2">
    <name type="scientific">Cichorium intybus</name>
    <name type="common">Chicory</name>
    <dbReference type="NCBI Taxonomy" id="13427"/>
    <lineage>
        <taxon>Eukaryota</taxon>
        <taxon>Viridiplantae</taxon>
        <taxon>Streptophyta</taxon>
        <taxon>Embryophyta</taxon>
        <taxon>Tracheophyta</taxon>
        <taxon>Spermatophyta</taxon>
        <taxon>Magnoliopsida</taxon>
        <taxon>eudicotyledons</taxon>
        <taxon>Gunneridae</taxon>
        <taxon>Pentapetalae</taxon>
        <taxon>asterids</taxon>
        <taxon>campanulids</taxon>
        <taxon>Asterales</taxon>
        <taxon>Asteraceae</taxon>
        <taxon>Cichorioideae</taxon>
        <taxon>Cichorieae</taxon>
        <taxon>Cichoriinae</taxon>
        <taxon>Cichorium</taxon>
    </lineage>
</organism>
<protein>
    <submittedName>
        <fullName evidence="1">Uncharacterized protein</fullName>
    </submittedName>
</protein>
<keyword evidence="2" id="KW-1185">Reference proteome</keyword>
<dbReference type="Proteomes" id="UP001055811">
    <property type="component" value="Linkage Group LG06"/>
</dbReference>
<dbReference type="EMBL" id="CM042014">
    <property type="protein sequence ID" value="KAI3722522.1"/>
    <property type="molecule type" value="Genomic_DNA"/>
</dbReference>
<gene>
    <name evidence="1" type="ORF">L2E82_33561</name>
</gene>
<name>A0ACB9BKG5_CICIN</name>
<accession>A0ACB9BKG5</accession>
<proteinExistence type="predicted"/>
<reference evidence="2" key="1">
    <citation type="journal article" date="2022" name="Mol. Ecol. Resour.">
        <title>The genomes of chicory, endive, great burdock and yacon provide insights into Asteraceae palaeo-polyploidization history and plant inulin production.</title>
        <authorList>
            <person name="Fan W."/>
            <person name="Wang S."/>
            <person name="Wang H."/>
            <person name="Wang A."/>
            <person name="Jiang F."/>
            <person name="Liu H."/>
            <person name="Zhao H."/>
            <person name="Xu D."/>
            <person name="Zhang Y."/>
        </authorList>
    </citation>
    <scope>NUCLEOTIDE SEQUENCE [LARGE SCALE GENOMIC DNA]</scope>
    <source>
        <strain evidence="2">cv. Punajuju</strain>
    </source>
</reference>
<reference evidence="1 2" key="2">
    <citation type="journal article" date="2022" name="Mol. Ecol. Resour.">
        <title>The genomes of chicory, endive, great burdock and yacon provide insights into Asteraceae paleo-polyploidization history and plant inulin production.</title>
        <authorList>
            <person name="Fan W."/>
            <person name="Wang S."/>
            <person name="Wang H."/>
            <person name="Wang A."/>
            <person name="Jiang F."/>
            <person name="Liu H."/>
            <person name="Zhao H."/>
            <person name="Xu D."/>
            <person name="Zhang Y."/>
        </authorList>
    </citation>
    <scope>NUCLEOTIDE SEQUENCE [LARGE SCALE GENOMIC DNA]</scope>
    <source>
        <strain evidence="2">cv. Punajuju</strain>
        <tissue evidence="1">Leaves</tissue>
    </source>
</reference>
<evidence type="ECO:0000313" key="2">
    <source>
        <dbReference type="Proteomes" id="UP001055811"/>
    </source>
</evidence>
<comment type="caution">
    <text evidence="1">The sequence shown here is derived from an EMBL/GenBank/DDBJ whole genome shotgun (WGS) entry which is preliminary data.</text>
</comment>
<sequence>MGGKQTKTETVVSLGHALRYRLTEDDDVKKKADEQTTMQESYQASFLRIGPGFVPLNCRSVISSYAWMGDSVGMNNSCNREAKIVVERVCRSDRRRTSREEKESKLGRSEAMVGDADEEEAKLGRSEAIVGDADVEEAKLVGDADVEEAMVVDD</sequence>
<evidence type="ECO:0000313" key="1">
    <source>
        <dbReference type="EMBL" id="KAI3722522.1"/>
    </source>
</evidence>